<keyword evidence="3" id="KW-1185">Reference proteome</keyword>
<evidence type="ECO:0000313" key="2">
    <source>
        <dbReference type="EMBL" id="TNN42401.1"/>
    </source>
</evidence>
<organism evidence="2 3">
    <name type="scientific">Liparis tanakae</name>
    <name type="common">Tanaka's snailfish</name>
    <dbReference type="NCBI Taxonomy" id="230148"/>
    <lineage>
        <taxon>Eukaryota</taxon>
        <taxon>Metazoa</taxon>
        <taxon>Chordata</taxon>
        <taxon>Craniata</taxon>
        <taxon>Vertebrata</taxon>
        <taxon>Euteleostomi</taxon>
        <taxon>Actinopterygii</taxon>
        <taxon>Neopterygii</taxon>
        <taxon>Teleostei</taxon>
        <taxon>Neoteleostei</taxon>
        <taxon>Acanthomorphata</taxon>
        <taxon>Eupercaria</taxon>
        <taxon>Perciformes</taxon>
        <taxon>Cottioidei</taxon>
        <taxon>Cottales</taxon>
        <taxon>Liparidae</taxon>
        <taxon>Liparis</taxon>
    </lineage>
</organism>
<dbReference type="EMBL" id="SRLO01001038">
    <property type="protein sequence ID" value="TNN42401.1"/>
    <property type="molecule type" value="Genomic_DNA"/>
</dbReference>
<protein>
    <submittedName>
        <fullName evidence="2">Uncharacterized protein</fullName>
    </submittedName>
</protein>
<proteinExistence type="predicted"/>
<name>A0A4Z2FMZ6_9TELE</name>
<reference evidence="2 3" key="1">
    <citation type="submission" date="2019-03" db="EMBL/GenBank/DDBJ databases">
        <title>First draft genome of Liparis tanakae, snailfish: a comprehensive survey of snailfish specific genes.</title>
        <authorList>
            <person name="Kim W."/>
            <person name="Song I."/>
            <person name="Jeong J.-H."/>
            <person name="Kim D."/>
            <person name="Kim S."/>
            <person name="Ryu S."/>
            <person name="Song J.Y."/>
            <person name="Lee S.K."/>
        </authorList>
    </citation>
    <scope>NUCLEOTIDE SEQUENCE [LARGE SCALE GENOMIC DNA]</scope>
    <source>
        <tissue evidence="2">Muscle</tissue>
    </source>
</reference>
<gene>
    <name evidence="2" type="ORF">EYF80_047414</name>
</gene>
<feature type="region of interest" description="Disordered" evidence="1">
    <location>
        <begin position="139"/>
        <end position="169"/>
    </location>
</feature>
<evidence type="ECO:0000256" key="1">
    <source>
        <dbReference type="SAM" id="MobiDB-lite"/>
    </source>
</evidence>
<evidence type="ECO:0000313" key="3">
    <source>
        <dbReference type="Proteomes" id="UP000314294"/>
    </source>
</evidence>
<sequence length="236" mass="26048">MEKWCAGRDLIEPPGTLIVWELFRNGWEPRGVELKKWAEGRGADTVLQPDLYSGQDVYYIKTGTGLCKSTCPTFLTQLPEAFQYKRASDKTVGKASGHLLKRLVCWRLLAGRPGPGRARLLLTSSQTPSNSTQEKRLVIRGASPPGPPACRLPLRADRPSSGGQRRAKVAPLRERAAFNRETMTEETSVFYLVKVKQRGQGRSAGLTQINSCVEESPTAALCRAGRTGRAHQHTAY</sequence>
<dbReference type="Proteomes" id="UP000314294">
    <property type="component" value="Unassembled WGS sequence"/>
</dbReference>
<dbReference type="AlphaFoldDB" id="A0A4Z2FMZ6"/>
<accession>A0A4Z2FMZ6</accession>
<comment type="caution">
    <text evidence="2">The sequence shown here is derived from an EMBL/GenBank/DDBJ whole genome shotgun (WGS) entry which is preliminary data.</text>
</comment>